<dbReference type="SUPFAM" id="SSF48371">
    <property type="entry name" value="ARM repeat"/>
    <property type="match status" value="1"/>
</dbReference>
<dbReference type="AlphaFoldDB" id="A0AAN9LJA6"/>
<gene>
    <name evidence="1" type="ORF">VNO80_26205</name>
</gene>
<dbReference type="PANTHER" id="PTHR36337">
    <property type="entry name" value="OBSCURIN-LIKE PROTEIN"/>
    <property type="match status" value="1"/>
</dbReference>
<protein>
    <submittedName>
        <fullName evidence="1">Uncharacterized protein</fullName>
    </submittedName>
</protein>
<name>A0AAN9LJA6_PHACN</name>
<organism evidence="1 2">
    <name type="scientific">Phaseolus coccineus</name>
    <name type="common">Scarlet runner bean</name>
    <name type="synonym">Phaseolus multiflorus</name>
    <dbReference type="NCBI Taxonomy" id="3886"/>
    <lineage>
        <taxon>Eukaryota</taxon>
        <taxon>Viridiplantae</taxon>
        <taxon>Streptophyta</taxon>
        <taxon>Embryophyta</taxon>
        <taxon>Tracheophyta</taxon>
        <taxon>Spermatophyta</taxon>
        <taxon>Magnoliopsida</taxon>
        <taxon>eudicotyledons</taxon>
        <taxon>Gunneridae</taxon>
        <taxon>Pentapetalae</taxon>
        <taxon>rosids</taxon>
        <taxon>fabids</taxon>
        <taxon>Fabales</taxon>
        <taxon>Fabaceae</taxon>
        <taxon>Papilionoideae</taxon>
        <taxon>50 kb inversion clade</taxon>
        <taxon>NPAAA clade</taxon>
        <taxon>indigoferoid/millettioid clade</taxon>
        <taxon>Phaseoleae</taxon>
        <taxon>Phaseolus</taxon>
    </lineage>
</organism>
<dbReference type="InterPro" id="IPR016024">
    <property type="entry name" value="ARM-type_fold"/>
</dbReference>
<sequence length="810" mass="89672">MSSQTHKLFLEKWLTICSATTATASSAAKTTARAIVQAWTTLRDSLQSPSAEDPQQLHQTLQTLVNSQSSLHVAEPQAKLLLTLLQSPTSRHSFPLLLTLLYVWVRKSHNLNPTIVDSVLRILSSTPSDDAIFPESLLLLGAISSSPSISEKTKTLCLDMMVELLVGVNKSKLFFEMPRVLAGIGYALSSSVTVHSVEMLGLLFRIWGKGEGCVAHGLMVLYLFDWIVENLIGFGYSDKMGVLIREGFGRFKEEHASFAVFMAAVGVLRALERRGVGAGLVSGMGVKDCVVGRIEGLVSDLVSRRLRFGYSDDNEGDGVEEDRLLLRCVSLGLARTVAFSGHSSLFVSLALALLSEIFPLPRLYQSVFEKSGESGGVELKEVRELLDGVLFKEAGAVTGVLCGQYALADEESKNAVENLMWEYCRDVYSGHMRLAVMLKGEKDVLLEGLEKIAESAFLMVVVFALAVTKHKLNTSFAQEIQMDVSLKILVSFSCMEYFRHVRLPEYLETIRKVVAGVKNEQACTSFVNSMPSYSDLTNSPDQKTNYLWSKNEVQTARILFCLRVIPTFVECLPSLVFRNIVAPITFLYMEHPNDKVARASHSVFMTFMTMGKDSEENDKASLKEQLVFHYMQRSLVGYPGITPFEGMASGVVGMVQHLPAGSPAIFYCIHSLVEKANKLCSEVFTHEADAWKKWQGEPEPSKKLMDLLLRLVFLVDIQVLSDLMKLLAQLITKLPRDAQNIVLNELYSQVADSDDVVRKPILVSWLQSLSYLCTKATDQNASYRKSKSGDSLTLTSIADPSNSGRTNARL</sequence>
<accession>A0AAN9LJA6</accession>
<evidence type="ECO:0000313" key="1">
    <source>
        <dbReference type="EMBL" id="KAK7334448.1"/>
    </source>
</evidence>
<comment type="caution">
    <text evidence="1">The sequence shown here is derived from an EMBL/GenBank/DDBJ whole genome shotgun (WGS) entry which is preliminary data.</text>
</comment>
<evidence type="ECO:0000313" key="2">
    <source>
        <dbReference type="Proteomes" id="UP001374584"/>
    </source>
</evidence>
<proteinExistence type="predicted"/>
<dbReference type="Proteomes" id="UP001374584">
    <property type="component" value="Unassembled WGS sequence"/>
</dbReference>
<keyword evidence="2" id="KW-1185">Reference proteome</keyword>
<reference evidence="1 2" key="1">
    <citation type="submission" date="2024-01" db="EMBL/GenBank/DDBJ databases">
        <title>The genomes of 5 underutilized Papilionoideae crops provide insights into root nodulation and disease resistanc.</title>
        <authorList>
            <person name="Jiang F."/>
        </authorList>
    </citation>
    <scope>NUCLEOTIDE SEQUENCE [LARGE SCALE GENOMIC DNA]</scope>
    <source>
        <strain evidence="1">JINMINGXINNONG_FW02</strain>
        <tissue evidence="1">Leaves</tissue>
    </source>
</reference>
<dbReference type="EMBL" id="JAYMYR010000010">
    <property type="protein sequence ID" value="KAK7334448.1"/>
    <property type="molecule type" value="Genomic_DNA"/>
</dbReference>
<dbReference type="PANTHER" id="PTHR36337:SF1">
    <property type="entry name" value="OBSCURIN-LIKE PROTEIN"/>
    <property type="match status" value="1"/>
</dbReference>